<dbReference type="Gene3D" id="2.60.40.420">
    <property type="entry name" value="Cupredoxins - blue copper proteins"/>
    <property type="match status" value="1"/>
</dbReference>
<evidence type="ECO:0000256" key="4">
    <source>
        <dbReference type="ARBA" id="ARBA00022723"/>
    </source>
</evidence>
<feature type="binding site" evidence="9">
    <location>
        <position position="101"/>
    </location>
    <ligand>
        <name>Cu cation</name>
        <dbReference type="ChEBI" id="CHEBI:23378"/>
    </ligand>
</feature>
<dbReference type="InterPro" id="IPR012745">
    <property type="entry name" value="Pseudoazurin"/>
</dbReference>
<keyword evidence="5" id="KW-0574">Periplasm</keyword>
<keyword evidence="6" id="KW-0249">Electron transport</keyword>
<dbReference type="CDD" id="cd04218">
    <property type="entry name" value="Pseudoazurin"/>
    <property type="match status" value="1"/>
</dbReference>
<keyword evidence="13" id="KW-1185">Reference proteome</keyword>
<dbReference type="OrthoDB" id="7510199at2"/>
<evidence type="ECO:0000313" key="12">
    <source>
        <dbReference type="EMBL" id="SFQ05995.1"/>
    </source>
</evidence>
<comment type="subcellular location">
    <subcellularLocation>
        <location evidence="1">Periplasm</location>
    </subcellularLocation>
</comment>
<dbReference type="AlphaFoldDB" id="A0A1I5VET5"/>
<dbReference type="SUPFAM" id="SSF49503">
    <property type="entry name" value="Cupredoxins"/>
    <property type="match status" value="1"/>
</dbReference>
<organism evidence="12 13">
    <name type="scientific">Tranquillimonas alkanivorans</name>
    <dbReference type="NCBI Taxonomy" id="441119"/>
    <lineage>
        <taxon>Bacteria</taxon>
        <taxon>Pseudomonadati</taxon>
        <taxon>Pseudomonadota</taxon>
        <taxon>Alphaproteobacteria</taxon>
        <taxon>Rhodobacterales</taxon>
        <taxon>Roseobacteraceae</taxon>
        <taxon>Tranquillimonas</taxon>
    </lineage>
</organism>
<dbReference type="PRINTS" id="PR00155">
    <property type="entry name" value="AMICYANIN"/>
</dbReference>
<gene>
    <name evidence="12" type="ORF">SAMN04488047_1301</name>
</gene>
<feature type="binding site" evidence="9">
    <location>
        <position position="60"/>
    </location>
    <ligand>
        <name>Cu cation</name>
        <dbReference type="ChEBI" id="CHEBI:23378"/>
    </ligand>
</feature>
<protein>
    <recommendedName>
        <fullName evidence="2 8">Pseudoazurin</fullName>
    </recommendedName>
</protein>
<dbReference type="Proteomes" id="UP000199356">
    <property type="component" value="Unassembled WGS sequence"/>
</dbReference>
<dbReference type="InterPro" id="IPR001235">
    <property type="entry name" value="Copper_blue_Plastocyanin"/>
</dbReference>
<evidence type="ECO:0000259" key="11">
    <source>
        <dbReference type="Pfam" id="PF00127"/>
    </source>
</evidence>
<keyword evidence="7 9" id="KW-0186">Copper</keyword>
<proteinExistence type="predicted"/>
<accession>A0A1I5VET5</accession>
<keyword evidence="3" id="KW-0813">Transport</keyword>
<feature type="binding site" evidence="9">
    <location>
        <position position="106"/>
    </location>
    <ligand>
        <name>Cu cation</name>
        <dbReference type="ChEBI" id="CHEBI:23378"/>
    </ligand>
</feature>
<feature type="signal peptide" evidence="10">
    <location>
        <begin position="1"/>
        <end position="20"/>
    </location>
</feature>
<name>A0A1I5VET5_9RHOB</name>
<evidence type="ECO:0000256" key="2">
    <source>
        <dbReference type="ARBA" id="ARBA00016984"/>
    </source>
</evidence>
<evidence type="ECO:0000256" key="1">
    <source>
        <dbReference type="ARBA" id="ARBA00004418"/>
    </source>
</evidence>
<dbReference type="PRINTS" id="PR00156">
    <property type="entry name" value="COPPERBLUE"/>
</dbReference>
<dbReference type="GO" id="GO:0042597">
    <property type="term" value="C:periplasmic space"/>
    <property type="evidence" value="ECO:0007669"/>
    <property type="project" value="UniProtKB-SubCell"/>
</dbReference>
<dbReference type="STRING" id="441119.SAMN04488047_1301"/>
<sequence length="143" mass="15134">MRSILTAAVAAALMAGAAQAEVHEVKMLNRGEAGMMVFEPAYVAAQPGDEIVFLPTDKGHNAESIDGMLPEGVEPFKSKLGDEFRLTVNEEGVYGVKCTPHYAMGMVALIDVGEAANVEVAKAVDHRGKAGKIFDGLFEQAAQ</sequence>
<dbReference type="Pfam" id="PF00127">
    <property type="entry name" value="Copper-bind"/>
    <property type="match status" value="1"/>
</dbReference>
<evidence type="ECO:0000256" key="5">
    <source>
        <dbReference type="ARBA" id="ARBA00022764"/>
    </source>
</evidence>
<dbReference type="EMBL" id="FOXA01000030">
    <property type="protein sequence ID" value="SFQ05995.1"/>
    <property type="molecule type" value="Genomic_DNA"/>
</dbReference>
<dbReference type="InterPro" id="IPR028871">
    <property type="entry name" value="BlueCu_1_BS"/>
</dbReference>
<feature type="domain" description="Blue (type 1) copper" evidence="11">
    <location>
        <begin position="26"/>
        <end position="112"/>
    </location>
</feature>
<dbReference type="InterPro" id="IPR002386">
    <property type="entry name" value="Amicyanin/Pseudoazurin"/>
</dbReference>
<evidence type="ECO:0000256" key="10">
    <source>
        <dbReference type="SAM" id="SignalP"/>
    </source>
</evidence>
<dbReference type="PROSITE" id="PS00196">
    <property type="entry name" value="COPPER_BLUE"/>
    <property type="match status" value="1"/>
</dbReference>
<evidence type="ECO:0000256" key="8">
    <source>
        <dbReference type="NCBIfam" id="TIGR02375"/>
    </source>
</evidence>
<evidence type="ECO:0000256" key="6">
    <source>
        <dbReference type="ARBA" id="ARBA00022982"/>
    </source>
</evidence>
<evidence type="ECO:0000313" key="13">
    <source>
        <dbReference type="Proteomes" id="UP000199356"/>
    </source>
</evidence>
<evidence type="ECO:0000256" key="3">
    <source>
        <dbReference type="ARBA" id="ARBA00022448"/>
    </source>
</evidence>
<dbReference type="NCBIfam" id="TIGR02375">
    <property type="entry name" value="pseudoazurin"/>
    <property type="match status" value="1"/>
</dbReference>
<reference evidence="12 13" key="1">
    <citation type="submission" date="2016-10" db="EMBL/GenBank/DDBJ databases">
        <authorList>
            <person name="de Groot N.N."/>
        </authorList>
    </citation>
    <scope>NUCLEOTIDE SEQUENCE [LARGE SCALE GENOMIC DNA]</scope>
    <source>
        <strain evidence="12 13">DSM 19547</strain>
    </source>
</reference>
<dbReference type="GO" id="GO:0009055">
    <property type="term" value="F:electron transfer activity"/>
    <property type="evidence" value="ECO:0007669"/>
    <property type="project" value="InterPro"/>
</dbReference>
<keyword evidence="4 9" id="KW-0479">Metal-binding</keyword>
<dbReference type="GO" id="GO:0005507">
    <property type="term" value="F:copper ion binding"/>
    <property type="evidence" value="ECO:0007669"/>
    <property type="project" value="UniProtKB-UniRule"/>
</dbReference>
<comment type="cofactor">
    <cofactor evidence="9">
        <name>Cu cation</name>
        <dbReference type="ChEBI" id="CHEBI:23378"/>
    </cofactor>
    <text evidence="9">Binds 1 copper ion per subunit.</text>
</comment>
<dbReference type="RefSeq" id="WP_093425174.1">
    <property type="nucleotide sequence ID" value="NZ_FOXA01000030.1"/>
</dbReference>
<feature type="binding site" evidence="9">
    <location>
        <position position="98"/>
    </location>
    <ligand>
        <name>Cu cation</name>
        <dbReference type="ChEBI" id="CHEBI:23378"/>
    </ligand>
</feature>
<evidence type="ECO:0000256" key="7">
    <source>
        <dbReference type="ARBA" id="ARBA00023008"/>
    </source>
</evidence>
<dbReference type="InterPro" id="IPR008972">
    <property type="entry name" value="Cupredoxin"/>
</dbReference>
<feature type="chain" id="PRO_5011533252" description="Pseudoazurin" evidence="10">
    <location>
        <begin position="21"/>
        <end position="143"/>
    </location>
</feature>
<dbReference type="InterPro" id="IPR000923">
    <property type="entry name" value="BlueCu_1"/>
</dbReference>
<evidence type="ECO:0000256" key="9">
    <source>
        <dbReference type="PIRSR" id="PIRSR602386-1"/>
    </source>
</evidence>
<keyword evidence="10" id="KW-0732">Signal</keyword>